<sequence length="98" mass="10279">MADNGAAPQEFTQQGQPGTTQASGGRPSGFEVADKVAHGAGRVAHGIAWFLMKTWGLILTLGGIALLFADPGKYWWACAGIATYGVYLLLPGSKTVVW</sequence>
<evidence type="ECO:0000256" key="1">
    <source>
        <dbReference type="SAM" id="MobiDB-lite"/>
    </source>
</evidence>
<keyword evidence="2" id="KW-0472">Membrane</keyword>
<dbReference type="EMBL" id="JACBZO010000001">
    <property type="protein sequence ID" value="NYI39920.1"/>
    <property type="molecule type" value="Genomic_DNA"/>
</dbReference>
<evidence type="ECO:0000313" key="3">
    <source>
        <dbReference type="EMBL" id="NYI39920.1"/>
    </source>
</evidence>
<dbReference type="AlphaFoldDB" id="A0A7Y9Z810"/>
<name>A0A7Y9Z810_9MICO</name>
<protein>
    <submittedName>
        <fullName evidence="3">Uncharacterized protein</fullName>
    </submittedName>
</protein>
<evidence type="ECO:0000313" key="4">
    <source>
        <dbReference type="Proteomes" id="UP000547973"/>
    </source>
</evidence>
<feature type="transmembrane region" description="Helical" evidence="2">
    <location>
        <begin position="47"/>
        <end position="68"/>
    </location>
</feature>
<organism evidence="3 4">
    <name type="scientific">Demequina lutea</name>
    <dbReference type="NCBI Taxonomy" id="431489"/>
    <lineage>
        <taxon>Bacteria</taxon>
        <taxon>Bacillati</taxon>
        <taxon>Actinomycetota</taxon>
        <taxon>Actinomycetes</taxon>
        <taxon>Micrococcales</taxon>
        <taxon>Demequinaceae</taxon>
        <taxon>Demequina</taxon>
    </lineage>
</organism>
<dbReference type="Proteomes" id="UP000547973">
    <property type="component" value="Unassembled WGS sequence"/>
</dbReference>
<proteinExistence type="predicted"/>
<gene>
    <name evidence="3" type="ORF">BKA03_000039</name>
</gene>
<dbReference type="OrthoDB" id="9941129at2"/>
<dbReference type="RefSeq" id="WP_062075625.1">
    <property type="nucleotide sequence ID" value="NZ_BBRC01000012.1"/>
</dbReference>
<feature type="transmembrane region" description="Helical" evidence="2">
    <location>
        <begin position="74"/>
        <end position="90"/>
    </location>
</feature>
<feature type="region of interest" description="Disordered" evidence="1">
    <location>
        <begin position="1"/>
        <end position="29"/>
    </location>
</feature>
<keyword evidence="2" id="KW-1133">Transmembrane helix</keyword>
<reference evidence="3 4" key="1">
    <citation type="submission" date="2020-07" db="EMBL/GenBank/DDBJ databases">
        <title>Sequencing the genomes of 1000 actinobacteria strains.</title>
        <authorList>
            <person name="Klenk H.-P."/>
        </authorList>
    </citation>
    <scope>NUCLEOTIDE SEQUENCE [LARGE SCALE GENOMIC DNA]</scope>
    <source>
        <strain evidence="3 4">DSM 19970</strain>
    </source>
</reference>
<keyword evidence="4" id="KW-1185">Reference proteome</keyword>
<keyword evidence="2" id="KW-0812">Transmembrane</keyword>
<evidence type="ECO:0000256" key="2">
    <source>
        <dbReference type="SAM" id="Phobius"/>
    </source>
</evidence>
<comment type="caution">
    <text evidence="3">The sequence shown here is derived from an EMBL/GenBank/DDBJ whole genome shotgun (WGS) entry which is preliminary data.</text>
</comment>
<accession>A0A7Y9Z810</accession>
<feature type="compositionally biased region" description="Polar residues" evidence="1">
    <location>
        <begin position="10"/>
        <end position="23"/>
    </location>
</feature>